<comment type="caution">
    <text evidence="1">The sequence shown here is derived from an EMBL/GenBank/DDBJ whole genome shotgun (WGS) entry which is preliminary data.</text>
</comment>
<reference evidence="1 2" key="1">
    <citation type="submission" date="2023-07" db="EMBL/GenBank/DDBJ databases">
        <title>Sorghum-associated microbial communities from plants grown in Nebraska, USA.</title>
        <authorList>
            <person name="Schachtman D."/>
        </authorList>
    </citation>
    <scope>NUCLEOTIDE SEQUENCE [LARGE SCALE GENOMIC DNA]</scope>
    <source>
        <strain evidence="1 2">4256</strain>
    </source>
</reference>
<accession>A0ABU1X1F0</accession>
<sequence>MIPPVPGGAPGMCVAVDDADRGAAAQADRPRDAAVKTDKVTMNTVSRIGIPRDNKRLFLPEFCAALNRPPYSRNAVSLNRVMGVRI</sequence>
<keyword evidence="2" id="KW-1185">Reference proteome</keyword>
<evidence type="ECO:0000313" key="1">
    <source>
        <dbReference type="EMBL" id="MDR7154996.1"/>
    </source>
</evidence>
<protein>
    <submittedName>
        <fullName evidence="1">Uncharacterized protein</fullName>
    </submittedName>
</protein>
<organism evidence="1 2">
    <name type="scientific">Sphingobium xenophagum</name>
    <dbReference type="NCBI Taxonomy" id="121428"/>
    <lineage>
        <taxon>Bacteria</taxon>
        <taxon>Pseudomonadati</taxon>
        <taxon>Pseudomonadota</taxon>
        <taxon>Alphaproteobacteria</taxon>
        <taxon>Sphingomonadales</taxon>
        <taxon>Sphingomonadaceae</taxon>
        <taxon>Sphingobium</taxon>
    </lineage>
</organism>
<dbReference type="Proteomes" id="UP001267638">
    <property type="component" value="Unassembled WGS sequence"/>
</dbReference>
<name>A0ABU1X1F0_SPHXE</name>
<dbReference type="EMBL" id="JAVDWV010000007">
    <property type="protein sequence ID" value="MDR7154996.1"/>
    <property type="molecule type" value="Genomic_DNA"/>
</dbReference>
<evidence type="ECO:0000313" key="2">
    <source>
        <dbReference type="Proteomes" id="UP001267638"/>
    </source>
</evidence>
<proteinExistence type="predicted"/>
<gene>
    <name evidence="1" type="ORF">J2W40_001814</name>
</gene>